<evidence type="ECO:0000259" key="2">
    <source>
        <dbReference type="PROSITE" id="PS51253"/>
    </source>
</evidence>
<dbReference type="GO" id="GO:0003677">
    <property type="term" value="F:DNA binding"/>
    <property type="evidence" value="ECO:0007669"/>
    <property type="project" value="UniProtKB-KW"/>
</dbReference>
<dbReference type="SUPFAM" id="SSF46689">
    <property type="entry name" value="Homeodomain-like"/>
    <property type="match status" value="1"/>
</dbReference>
<dbReference type="EMBL" id="JAACNO010002552">
    <property type="protein sequence ID" value="KAF4132374.1"/>
    <property type="molecule type" value="Genomic_DNA"/>
</dbReference>
<name>A0A833WEU7_PHYIN</name>
<dbReference type="SMART" id="SM00674">
    <property type="entry name" value="CENPB"/>
    <property type="match status" value="1"/>
</dbReference>
<protein>
    <submittedName>
        <fullName evidence="3">Tc5 transposase DNA-binding domain</fullName>
    </submittedName>
</protein>
<keyword evidence="5" id="KW-1185">Reference proteome</keyword>
<dbReference type="PANTHER" id="PTHR19303:SF57">
    <property type="entry name" value="HTH CENPB-TYPE DOMAIN-CONTAINING PROTEIN"/>
    <property type="match status" value="1"/>
</dbReference>
<proteinExistence type="predicted"/>
<dbReference type="Proteomes" id="UP000602510">
    <property type="component" value="Unassembled WGS sequence"/>
</dbReference>
<sequence length="155" mass="17547">MRTTISHFYPNLASSAYNSKRATIYRWARSRASLEAALAEASESEIAEWDKELRGDGIPVSTMMLTEKALEVLEEAGVQDFKASDKWVVGFKRRYKYSLRCPTRQSQSSPANIQCCTSKRSASRYACLTACRRRVEVPTQDQTTEVLTRRHASAN</sequence>
<dbReference type="Proteomes" id="UP000704712">
    <property type="component" value="Unassembled WGS sequence"/>
</dbReference>
<evidence type="ECO:0000313" key="3">
    <source>
        <dbReference type="EMBL" id="KAF4039382.1"/>
    </source>
</evidence>
<reference evidence="3" key="1">
    <citation type="submission" date="2020-04" db="EMBL/GenBank/DDBJ databases">
        <title>Hybrid Assembly of Korean Phytophthora infestans isolates.</title>
        <authorList>
            <person name="Prokchorchik M."/>
            <person name="Lee Y."/>
            <person name="Seo J."/>
            <person name="Cho J.-H."/>
            <person name="Park Y.-E."/>
            <person name="Jang D.-C."/>
            <person name="Im J.-S."/>
            <person name="Choi J.-G."/>
            <person name="Park H.-J."/>
            <person name="Lee G.-B."/>
            <person name="Lee Y.-G."/>
            <person name="Hong S.-Y."/>
            <person name="Cho K."/>
            <person name="Sohn K.H."/>
        </authorList>
    </citation>
    <scope>NUCLEOTIDE SEQUENCE</scope>
    <source>
        <strain evidence="3">KR_1_A1</strain>
        <strain evidence="4">KR_2_A2</strain>
    </source>
</reference>
<dbReference type="Gene3D" id="1.10.10.60">
    <property type="entry name" value="Homeodomain-like"/>
    <property type="match status" value="1"/>
</dbReference>
<dbReference type="InterPro" id="IPR050863">
    <property type="entry name" value="CenT-Element_Derived"/>
</dbReference>
<dbReference type="Pfam" id="PF03221">
    <property type="entry name" value="HTH_Tnp_Tc5"/>
    <property type="match status" value="1"/>
</dbReference>
<keyword evidence="1 3" id="KW-0238">DNA-binding</keyword>
<accession>A0A833WEU7</accession>
<dbReference type="EMBL" id="WSZM01000176">
    <property type="protein sequence ID" value="KAF4039382.1"/>
    <property type="molecule type" value="Genomic_DNA"/>
</dbReference>
<evidence type="ECO:0000256" key="1">
    <source>
        <dbReference type="ARBA" id="ARBA00023125"/>
    </source>
</evidence>
<dbReference type="AlphaFoldDB" id="A0A833WEU7"/>
<dbReference type="InterPro" id="IPR009057">
    <property type="entry name" value="Homeodomain-like_sf"/>
</dbReference>
<evidence type="ECO:0000313" key="4">
    <source>
        <dbReference type="EMBL" id="KAF4132374.1"/>
    </source>
</evidence>
<organism evidence="3 5">
    <name type="scientific">Phytophthora infestans</name>
    <name type="common">Potato late blight agent</name>
    <name type="synonym">Botrytis infestans</name>
    <dbReference type="NCBI Taxonomy" id="4787"/>
    <lineage>
        <taxon>Eukaryota</taxon>
        <taxon>Sar</taxon>
        <taxon>Stramenopiles</taxon>
        <taxon>Oomycota</taxon>
        <taxon>Peronosporomycetes</taxon>
        <taxon>Peronosporales</taxon>
        <taxon>Peronosporaceae</taxon>
        <taxon>Phytophthora</taxon>
    </lineage>
</organism>
<dbReference type="GO" id="GO:0005634">
    <property type="term" value="C:nucleus"/>
    <property type="evidence" value="ECO:0007669"/>
    <property type="project" value="TreeGrafter"/>
</dbReference>
<comment type="caution">
    <text evidence="3">The sequence shown here is derived from an EMBL/GenBank/DDBJ whole genome shotgun (WGS) entry which is preliminary data.</text>
</comment>
<evidence type="ECO:0000313" key="5">
    <source>
        <dbReference type="Proteomes" id="UP000602510"/>
    </source>
</evidence>
<dbReference type="PROSITE" id="PS51253">
    <property type="entry name" value="HTH_CENPB"/>
    <property type="match status" value="1"/>
</dbReference>
<dbReference type="PANTHER" id="PTHR19303">
    <property type="entry name" value="TRANSPOSON"/>
    <property type="match status" value="1"/>
</dbReference>
<feature type="domain" description="HTH CENPB-type" evidence="2">
    <location>
        <begin position="30"/>
        <end position="101"/>
    </location>
</feature>
<dbReference type="InterPro" id="IPR006600">
    <property type="entry name" value="HTH_CenpB_DNA-bd_dom"/>
</dbReference>
<gene>
    <name evidence="3" type="ORF">GN244_ATG08516</name>
    <name evidence="4" type="ORF">GN958_ATG18491</name>
</gene>